<evidence type="ECO:0000256" key="3">
    <source>
        <dbReference type="ARBA" id="ARBA00023027"/>
    </source>
</evidence>
<dbReference type="SUPFAM" id="SSF52283">
    <property type="entry name" value="Formate/glycerate dehydrogenase catalytic domain-like"/>
    <property type="match status" value="1"/>
</dbReference>
<dbReference type="PANTHER" id="PTHR10996">
    <property type="entry name" value="2-HYDROXYACID DEHYDROGENASE-RELATED"/>
    <property type="match status" value="1"/>
</dbReference>
<dbReference type="Pfam" id="PF00389">
    <property type="entry name" value="2-Hacid_dh"/>
    <property type="match status" value="1"/>
</dbReference>
<dbReference type="InterPro" id="IPR050223">
    <property type="entry name" value="D-isomer_2-hydroxyacid_DH"/>
</dbReference>
<dbReference type="Gene3D" id="3.40.50.720">
    <property type="entry name" value="NAD(P)-binding Rossmann-like Domain"/>
    <property type="match status" value="2"/>
</dbReference>
<dbReference type="InterPro" id="IPR006139">
    <property type="entry name" value="D-isomer_2_OHA_DH_cat_dom"/>
</dbReference>
<evidence type="ECO:0000256" key="4">
    <source>
        <dbReference type="RuleBase" id="RU003719"/>
    </source>
</evidence>
<dbReference type="AlphaFoldDB" id="A0A1Y0ETD0"/>
<gene>
    <name evidence="7" type="ORF">CCO03_12750</name>
</gene>
<dbReference type="CDD" id="cd12156">
    <property type="entry name" value="HPPR"/>
    <property type="match status" value="1"/>
</dbReference>
<organism evidence="7 8">
    <name type="scientific">Comamonas serinivorans</name>
    <dbReference type="NCBI Taxonomy" id="1082851"/>
    <lineage>
        <taxon>Bacteria</taxon>
        <taxon>Pseudomonadati</taxon>
        <taxon>Pseudomonadota</taxon>
        <taxon>Betaproteobacteria</taxon>
        <taxon>Burkholderiales</taxon>
        <taxon>Comamonadaceae</taxon>
        <taxon>Comamonas</taxon>
    </lineage>
</organism>
<dbReference type="RefSeq" id="WP_087284648.1">
    <property type="nucleotide sequence ID" value="NZ_CP021455.1"/>
</dbReference>
<keyword evidence="1" id="KW-0521">NADP</keyword>
<evidence type="ECO:0000256" key="2">
    <source>
        <dbReference type="ARBA" id="ARBA00023002"/>
    </source>
</evidence>
<dbReference type="EMBL" id="CP021455">
    <property type="protein sequence ID" value="ARU06836.1"/>
    <property type="molecule type" value="Genomic_DNA"/>
</dbReference>
<keyword evidence="3" id="KW-0520">NAD</keyword>
<dbReference type="GO" id="GO:0005829">
    <property type="term" value="C:cytosol"/>
    <property type="evidence" value="ECO:0007669"/>
    <property type="project" value="TreeGrafter"/>
</dbReference>
<evidence type="ECO:0000259" key="5">
    <source>
        <dbReference type="Pfam" id="PF00389"/>
    </source>
</evidence>
<accession>A0A1Y0ETD0</accession>
<protein>
    <submittedName>
        <fullName evidence="7">Hydroxyacid dehydrogenase</fullName>
    </submittedName>
</protein>
<feature type="domain" description="D-isomer specific 2-hydroxyacid dehydrogenase catalytic" evidence="5">
    <location>
        <begin position="8"/>
        <end position="312"/>
    </location>
</feature>
<dbReference type="PANTHER" id="PTHR10996:SF178">
    <property type="entry name" value="2-HYDROXYACID DEHYDROGENASE YGL185C-RELATED"/>
    <property type="match status" value="1"/>
</dbReference>
<reference evidence="7 8" key="1">
    <citation type="submission" date="2017-05" db="EMBL/GenBank/DDBJ databases">
        <authorList>
            <person name="Song R."/>
            <person name="Chenine A.L."/>
            <person name="Ruprecht R.M."/>
        </authorList>
    </citation>
    <scope>NUCLEOTIDE SEQUENCE [LARGE SCALE GENOMIC DNA]</scope>
    <source>
        <strain evidence="7 8">DSM 26136</strain>
    </source>
</reference>
<proteinExistence type="inferred from homology"/>
<evidence type="ECO:0000313" key="7">
    <source>
        <dbReference type="EMBL" id="ARU06836.1"/>
    </source>
</evidence>
<evidence type="ECO:0000256" key="1">
    <source>
        <dbReference type="ARBA" id="ARBA00022857"/>
    </source>
</evidence>
<dbReference type="GO" id="GO:0016618">
    <property type="term" value="F:hydroxypyruvate reductase [NAD(P)H] activity"/>
    <property type="evidence" value="ECO:0007669"/>
    <property type="project" value="TreeGrafter"/>
</dbReference>
<feature type="domain" description="D-isomer specific 2-hydroxyacid dehydrogenase NAD-binding" evidence="6">
    <location>
        <begin position="110"/>
        <end position="281"/>
    </location>
</feature>
<dbReference type="GO" id="GO:0051287">
    <property type="term" value="F:NAD binding"/>
    <property type="evidence" value="ECO:0007669"/>
    <property type="project" value="InterPro"/>
</dbReference>
<dbReference type="FunFam" id="3.40.50.720:FF:000213">
    <property type="entry name" value="Putative 2-hydroxyacid dehydrogenase"/>
    <property type="match status" value="1"/>
</dbReference>
<comment type="similarity">
    <text evidence="4">Belongs to the D-isomer specific 2-hydroxyacid dehydrogenase family.</text>
</comment>
<keyword evidence="2 4" id="KW-0560">Oxidoreductase</keyword>
<dbReference type="GO" id="GO:0030267">
    <property type="term" value="F:glyoxylate reductase (NADPH) activity"/>
    <property type="evidence" value="ECO:0007669"/>
    <property type="project" value="TreeGrafter"/>
</dbReference>
<name>A0A1Y0ETD0_9BURK</name>
<dbReference type="Pfam" id="PF02826">
    <property type="entry name" value="2-Hacid_dh_C"/>
    <property type="match status" value="1"/>
</dbReference>
<dbReference type="InterPro" id="IPR006140">
    <property type="entry name" value="D-isomer_DH_NAD-bd"/>
</dbReference>
<dbReference type="SUPFAM" id="SSF51735">
    <property type="entry name" value="NAD(P)-binding Rossmann-fold domains"/>
    <property type="match status" value="1"/>
</dbReference>
<evidence type="ECO:0000259" key="6">
    <source>
        <dbReference type="Pfam" id="PF02826"/>
    </source>
</evidence>
<dbReference type="Proteomes" id="UP000196138">
    <property type="component" value="Chromosome"/>
</dbReference>
<dbReference type="InterPro" id="IPR036291">
    <property type="entry name" value="NAD(P)-bd_dom_sf"/>
</dbReference>
<dbReference type="KEGG" id="cser:CCO03_12750"/>
<sequence>MSDRIPLLVLNPMTPAHEAQIAEHFELLYAPKPAQREAALAQHGARIRAVLTIGAIGLSAAEIDRMPALELICCLGAGYEQLDLPDLHRRGVVVANGAGTNAACVADHAFALVLAVLRQVRTMDRACRAGHWRTGMTAPAQASGKRLGIFGLGAIGLEIAKRAKGFDMPVAYCNRKPRDGVDLDYIASLTELAAWSDVLVCAAPGGAATHHAVNAEVLQALGPRGVLVNIGRGSVVDTAALAQALQDKAIAGAGLDVYDSEPEPPQALIGFDNLTITPHIGGWSPEAGQAMVDRFLDNALGHFSGRGVVSPVR</sequence>
<keyword evidence="8" id="KW-1185">Reference proteome</keyword>
<dbReference type="OrthoDB" id="9805416at2"/>
<evidence type="ECO:0000313" key="8">
    <source>
        <dbReference type="Proteomes" id="UP000196138"/>
    </source>
</evidence>